<name>A0A3B4BK78_9GOBI</name>
<feature type="domain" description="Fibronectin type-III" evidence="7">
    <location>
        <begin position="469"/>
        <end position="569"/>
    </location>
</feature>
<evidence type="ECO:0000313" key="8">
    <source>
        <dbReference type="Ensembl" id="ENSPMGP00000028922.1"/>
    </source>
</evidence>
<feature type="transmembrane region" description="Helical" evidence="5">
    <location>
        <begin position="688"/>
        <end position="715"/>
    </location>
</feature>
<keyword evidence="5" id="KW-1133">Transmembrane helix</keyword>
<dbReference type="PROSITE" id="PS50835">
    <property type="entry name" value="IG_LIKE"/>
    <property type="match status" value="4"/>
</dbReference>
<dbReference type="SMART" id="SM00060">
    <property type="entry name" value="FN3"/>
    <property type="match status" value="2"/>
</dbReference>
<feature type="compositionally biased region" description="Basic residues" evidence="4">
    <location>
        <begin position="717"/>
        <end position="732"/>
    </location>
</feature>
<dbReference type="SUPFAM" id="SSF48726">
    <property type="entry name" value="Immunoglobulin"/>
    <property type="match status" value="5"/>
</dbReference>
<dbReference type="Proteomes" id="UP000261520">
    <property type="component" value="Unplaced"/>
</dbReference>
<feature type="compositionally biased region" description="Basic and acidic residues" evidence="4">
    <location>
        <begin position="1367"/>
        <end position="1382"/>
    </location>
</feature>
<keyword evidence="9" id="KW-1185">Reference proteome</keyword>
<dbReference type="SMART" id="SM00409">
    <property type="entry name" value="IG"/>
    <property type="match status" value="5"/>
</dbReference>
<keyword evidence="5" id="KW-0812">Transmembrane</keyword>
<dbReference type="Pfam" id="PF13927">
    <property type="entry name" value="Ig_3"/>
    <property type="match status" value="3"/>
</dbReference>
<dbReference type="InterPro" id="IPR013106">
    <property type="entry name" value="Ig_V-set"/>
</dbReference>
<dbReference type="CDD" id="cd00063">
    <property type="entry name" value="FN3"/>
    <property type="match status" value="2"/>
</dbReference>
<evidence type="ECO:0000256" key="2">
    <source>
        <dbReference type="ARBA" id="ARBA00023157"/>
    </source>
</evidence>
<reference evidence="8" key="2">
    <citation type="submission" date="2025-09" db="UniProtKB">
        <authorList>
            <consortium name="Ensembl"/>
        </authorList>
    </citation>
    <scope>IDENTIFICATION</scope>
</reference>
<evidence type="ECO:0008006" key="10">
    <source>
        <dbReference type="Google" id="ProtNLM"/>
    </source>
</evidence>
<dbReference type="Ensembl" id="ENSPMGT00000030789.1">
    <property type="protein sequence ID" value="ENSPMGP00000028922.1"/>
    <property type="gene ID" value="ENSPMGG00000023280.1"/>
</dbReference>
<dbReference type="GO" id="GO:0098609">
    <property type="term" value="P:cell-cell adhesion"/>
    <property type="evidence" value="ECO:0007669"/>
    <property type="project" value="TreeGrafter"/>
</dbReference>
<dbReference type="PANTHER" id="PTHR44170">
    <property type="entry name" value="PROTEIN SIDEKICK"/>
    <property type="match status" value="1"/>
</dbReference>
<evidence type="ECO:0000256" key="3">
    <source>
        <dbReference type="ARBA" id="ARBA00023319"/>
    </source>
</evidence>
<dbReference type="PANTHER" id="PTHR44170:SF48">
    <property type="entry name" value="PROTEIN TURTLE HOMOLOG A"/>
    <property type="match status" value="1"/>
</dbReference>
<feature type="domain" description="Ig-like" evidence="6">
    <location>
        <begin position="380"/>
        <end position="464"/>
    </location>
</feature>
<keyword evidence="5" id="KW-0472">Membrane</keyword>
<evidence type="ECO:0000256" key="5">
    <source>
        <dbReference type="SAM" id="Phobius"/>
    </source>
</evidence>
<feature type="compositionally biased region" description="Low complexity" evidence="4">
    <location>
        <begin position="755"/>
        <end position="787"/>
    </location>
</feature>
<evidence type="ECO:0000256" key="1">
    <source>
        <dbReference type="ARBA" id="ARBA00022737"/>
    </source>
</evidence>
<feature type="domain" description="Ig-like" evidence="6">
    <location>
        <begin position="95"/>
        <end position="184"/>
    </location>
</feature>
<evidence type="ECO:0000256" key="4">
    <source>
        <dbReference type="SAM" id="MobiDB-lite"/>
    </source>
</evidence>
<dbReference type="InterPro" id="IPR007110">
    <property type="entry name" value="Ig-like_dom"/>
</dbReference>
<dbReference type="SMART" id="SM00408">
    <property type="entry name" value="IGc2"/>
    <property type="match status" value="4"/>
</dbReference>
<dbReference type="Gene3D" id="2.60.40.10">
    <property type="entry name" value="Immunoglobulins"/>
    <property type="match status" value="7"/>
</dbReference>
<dbReference type="STRING" id="409849.ENSPMGP00000028922"/>
<dbReference type="SUPFAM" id="SSF49265">
    <property type="entry name" value="Fibronectin type III"/>
    <property type="match status" value="1"/>
</dbReference>
<feature type="compositionally biased region" description="Low complexity" evidence="4">
    <location>
        <begin position="1332"/>
        <end position="1345"/>
    </location>
</feature>
<feature type="region of interest" description="Disordered" evidence="4">
    <location>
        <begin position="1321"/>
        <end position="1382"/>
    </location>
</feature>
<dbReference type="Pfam" id="PF00041">
    <property type="entry name" value="fn3"/>
    <property type="match status" value="2"/>
</dbReference>
<evidence type="ECO:0000259" key="7">
    <source>
        <dbReference type="PROSITE" id="PS50853"/>
    </source>
</evidence>
<dbReference type="InterPro" id="IPR036116">
    <property type="entry name" value="FN3_sf"/>
</dbReference>
<organism evidence="8 9">
    <name type="scientific">Periophthalmus magnuspinnatus</name>
    <dbReference type="NCBI Taxonomy" id="409849"/>
    <lineage>
        <taxon>Eukaryota</taxon>
        <taxon>Metazoa</taxon>
        <taxon>Chordata</taxon>
        <taxon>Craniata</taxon>
        <taxon>Vertebrata</taxon>
        <taxon>Euteleostomi</taxon>
        <taxon>Actinopterygii</taxon>
        <taxon>Neopterygii</taxon>
        <taxon>Teleostei</taxon>
        <taxon>Neoteleostei</taxon>
        <taxon>Acanthomorphata</taxon>
        <taxon>Gobiaria</taxon>
        <taxon>Gobiiformes</taxon>
        <taxon>Gobioidei</taxon>
        <taxon>Gobiidae</taxon>
        <taxon>Oxudercinae</taxon>
        <taxon>Periophthalmus</taxon>
    </lineage>
</organism>
<dbReference type="FunFam" id="2.60.40.10:FF:000323">
    <property type="entry name" value="Immunoglobulin superfamily member 9B"/>
    <property type="match status" value="1"/>
</dbReference>
<evidence type="ECO:0000313" key="9">
    <source>
        <dbReference type="Proteomes" id="UP000261520"/>
    </source>
</evidence>
<feature type="region of interest" description="Disordered" evidence="4">
    <location>
        <begin position="1023"/>
        <end position="1076"/>
    </location>
</feature>
<feature type="domain" description="Ig-like" evidence="6">
    <location>
        <begin position="284"/>
        <end position="373"/>
    </location>
</feature>
<feature type="domain" description="Ig-like" evidence="6">
    <location>
        <begin position="188"/>
        <end position="280"/>
    </location>
</feature>
<dbReference type="InterPro" id="IPR003599">
    <property type="entry name" value="Ig_sub"/>
</dbReference>
<dbReference type="SMART" id="SM00406">
    <property type="entry name" value="IGv"/>
    <property type="match status" value="2"/>
</dbReference>
<feature type="region of interest" description="Disordered" evidence="4">
    <location>
        <begin position="717"/>
        <end position="797"/>
    </location>
</feature>
<feature type="domain" description="Fibronectin type-III" evidence="7">
    <location>
        <begin position="578"/>
        <end position="671"/>
    </location>
</feature>
<feature type="compositionally biased region" description="Basic and acidic residues" evidence="4">
    <location>
        <begin position="1049"/>
        <end position="1062"/>
    </location>
</feature>
<sequence length="1382" mass="153056">FPPSRPALSSDSPYVVEWVRQGLDVPVLINYVHHHPRVHPEYEGRVSLVRVTSLRLGPLRLEDQGLYECRVLSLDRATNELQNGTWTLLSVTAPPTLTKAPPPIVEVLVGSSLSLTCVANGNPAPVITWLKDSKVLQTVNFTHAWCNVNSHVDSHMSFETPSGGQYSCEASSSQGTSSHSTRVNVKGPPVIIIPPKSTWLNMSQNALLQCKAVSDPPNMTYVWHKGKENVYHIDSLKSRVKIMVDGTLLISRLLPEDSGTYTCMPTNGLLTPPTASANLTVMHPAKALRAPQYTYLPTGKDGLVTCPTIAQPPLLRVEWTKDGEPLDLSMFPGWRLTADGSLVMATVNDDVAGIYTCTPYNSYGTMGPSGPITVKLQDPPSFSLVPAAQYTEEVGRSLLVPCQPNKDPTVNVTWSKVDVSRHVAYSITANGSLLLQPLTKEHQGSWECIAANRVASVTTSTQVYVLGTSPHAATALSVSPGHKEANVSWEAGFDGGAQQTFSVWVKRLTAGGSDEKLEWFSVDVPLSSGTSLQVEGLTPGTVYQFSVLSKNKMGTGPFSEIVTAQTLDALPRKITLLPPSALTASRDTEGILLRWTPPLDQYPPISAYLLQSRAEEEEEWGTVDEDVSPNRSEMVVPGLHRDRVYQLRLLSRRGEMLSEPSPSVNVSTVGMDMYPSTSRLLEFGPEPLLAGVLGGVAFMCLALILLLGVACLISHKRERRRRERRDGTHKKTSGSGSPDSMLKKTLLPSSNLYPTTSSTSSCSTNGSTYSSRNKRQSFSSHNQTSSSPLTNGIEMISRGPDGRFITSEYDTLSIVSKKDFDLHERRSISLQSDCDDKKESAYVLSVDLPPCKPEQSTPYNHIYPLVQVQKPSYEGLPDFSSLCSNSSLATLPHPSPSFPVLPHIRSGFGQPTTTASTLVLQMEHEREKGNLSRCLKLAQEREELERELRRYTQTDDYEEDSMLKYRSNTLPHKASLHHHPGSFSSASLHWEAYRLASLPPTPTPHLTRFGSVSPSCFQKERLARTPPSHEGAERFCQDGRLTLPRTPSKRQEKRDATPEGFDKSTNSTSKMRAGDLCCEERRQNGFTMPFQGEKYPQRCHSVIGVLPTCSKVLNGDVEMSVDEPDMNRLVDSTLKPMLHQRIASHVQNGCALSHKEQFHTIRRSKSLNSRSPVLKGEDVKRPTSPPARSPTKTQESKRRSQSLDSRRRKANNFLTPDAWINSLSQENCANLTPLRPTSLVWDTQSSPRRAKSPANTHKIQINSSQQRLTPEHLSNRNYEPRRDTTTQDYNYHEAMRAAGRYLEAIKKPFLEDDGRYVEYEEEEEGYRGIPESGSYSSYASSGRGSMDPPNNRLSLCHMSPTPQESLARMEDKISAHMEHSHR</sequence>
<dbReference type="InterPro" id="IPR036179">
    <property type="entry name" value="Ig-like_dom_sf"/>
</dbReference>
<accession>A0A3B4BK78</accession>
<feature type="region of interest" description="Disordered" evidence="4">
    <location>
        <begin position="1242"/>
        <end position="1268"/>
    </location>
</feature>
<keyword evidence="1" id="KW-0677">Repeat</keyword>
<protein>
    <recommendedName>
        <fullName evidence="10">Immunoglobulin superfamily, member 9a</fullName>
    </recommendedName>
</protein>
<feature type="region of interest" description="Disordered" evidence="4">
    <location>
        <begin position="1161"/>
        <end position="1210"/>
    </location>
</feature>
<keyword evidence="3" id="KW-0393">Immunoglobulin domain</keyword>
<keyword evidence="2" id="KW-1015">Disulfide bond</keyword>
<reference evidence="8" key="1">
    <citation type="submission" date="2025-08" db="UniProtKB">
        <authorList>
            <consortium name="Ensembl"/>
        </authorList>
    </citation>
    <scope>IDENTIFICATION</scope>
</reference>
<proteinExistence type="predicted"/>
<dbReference type="PROSITE" id="PS50853">
    <property type="entry name" value="FN3"/>
    <property type="match status" value="2"/>
</dbReference>
<dbReference type="InterPro" id="IPR003598">
    <property type="entry name" value="Ig_sub2"/>
</dbReference>
<dbReference type="InterPro" id="IPR003961">
    <property type="entry name" value="FN3_dom"/>
</dbReference>
<dbReference type="InterPro" id="IPR013783">
    <property type="entry name" value="Ig-like_fold"/>
</dbReference>
<evidence type="ECO:0000259" key="6">
    <source>
        <dbReference type="PROSITE" id="PS50835"/>
    </source>
</evidence>